<dbReference type="PANTHER" id="PTHR33164">
    <property type="entry name" value="TRANSCRIPTIONAL REGULATOR, MARR FAMILY"/>
    <property type="match status" value="1"/>
</dbReference>
<reference evidence="2 3" key="1">
    <citation type="submission" date="2021-07" db="EMBL/GenBank/DDBJ databases">
        <title>Whole Genome Sequence of Nocardia Iowensis.</title>
        <authorList>
            <person name="Lamm A."/>
            <person name="Collins-Fairclough A.M."/>
            <person name="Bunk B."/>
            <person name="Sproer C."/>
        </authorList>
    </citation>
    <scope>NUCLEOTIDE SEQUENCE [LARGE SCALE GENOMIC DNA]</scope>
    <source>
        <strain evidence="2 3">NRRL 5646</strain>
    </source>
</reference>
<evidence type="ECO:0000313" key="2">
    <source>
        <dbReference type="EMBL" id="QXN93514.1"/>
    </source>
</evidence>
<dbReference type="SMART" id="SM00347">
    <property type="entry name" value="HTH_MARR"/>
    <property type="match status" value="1"/>
</dbReference>
<dbReference type="PROSITE" id="PS50995">
    <property type="entry name" value="HTH_MARR_2"/>
    <property type="match status" value="1"/>
</dbReference>
<dbReference type="EMBL" id="CP078145">
    <property type="protein sequence ID" value="QXN93514.1"/>
    <property type="molecule type" value="Genomic_DNA"/>
</dbReference>
<dbReference type="Proteomes" id="UP000694257">
    <property type="component" value="Chromosome"/>
</dbReference>
<dbReference type="InterPro" id="IPR000835">
    <property type="entry name" value="HTH_MarR-typ"/>
</dbReference>
<feature type="domain" description="HTH marR-type" evidence="1">
    <location>
        <begin position="8"/>
        <end position="139"/>
    </location>
</feature>
<gene>
    <name evidence="2" type="ORF">KV110_10765</name>
</gene>
<keyword evidence="3" id="KW-1185">Reference proteome</keyword>
<evidence type="ECO:0000313" key="3">
    <source>
        <dbReference type="Proteomes" id="UP000694257"/>
    </source>
</evidence>
<protein>
    <submittedName>
        <fullName evidence="2">MarR family transcriptional regulator</fullName>
    </submittedName>
</protein>
<evidence type="ECO:0000259" key="1">
    <source>
        <dbReference type="PROSITE" id="PS50995"/>
    </source>
</evidence>
<sequence>MPDDTPTADEVWAMLTRLVMYSRDPWRRAVTERTGLPFSQIRVLRRLRNGPMTVKEVAHAAAMDAPAATVAVNKLEELGFVVREVDPTNRRKKQVSITLAGRAVLAQALATPDPAPSSVTTLPDDDLRTLRDILSKIEN</sequence>
<dbReference type="Pfam" id="PF12802">
    <property type="entry name" value="MarR_2"/>
    <property type="match status" value="1"/>
</dbReference>
<dbReference type="PANTHER" id="PTHR33164:SF43">
    <property type="entry name" value="HTH-TYPE TRANSCRIPTIONAL REPRESSOR YETL"/>
    <property type="match status" value="1"/>
</dbReference>
<accession>A0ABX8RXD9</accession>
<dbReference type="InterPro" id="IPR039422">
    <property type="entry name" value="MarR/SlyA-like"/>
</dbReference>
<dbReference type="RefSeq" id="WP_218475575.1">
    <property type="nucleotide sequence ID" value="NZ_BAABJN010000001.1"/>
</dbReference>
<organism evidence="2 3">
    <name type="scientific">Nocardia iowensis</name>
    <dbReference type="NCBI Taxonomy" id="204891"/>
    <lineage>
        <taxon>Bacteria</taxon>
        <taxon>Bacillati</taxon>
        <taxon>Actinomycetota</taxon>
        <taxon>Actinomycetes</taxon>
        <taxon>Mycobacteriales</taxon>
        <taxon>Nocardiaceae</taxon>
        <taxon>Nocardia</taxon>
    </lineage>
</organism>
<name>A0ABX8RXD9_NOCIO</name>
<proteinExistence type="predicted"/>